<evidence type="ECO:0000313" key="6">
    <source>
        <dbReference type="Proteomes" id="UP001151295"/>
    </source>
</evidence>
<comment type="similarity">
    <text evidence="3">Belongs to the cyclic nucleotide phosphodiesterase family.</text>
</comment>
<dbReference type="GO" id="GO:0004114">
    <property type="term" value="F:3',5'-cyclic-nucleotide phosphodiesterase activity"/>
    <property type="evidence" value="ECO:0007669"/>
    <property type="project" value="UniProtKB-EC"/>
</dbReference>
<dbReference type="Gene3D" id="1.10.1300.10">
    <property type="entry name" value="3'5'-cyclic nucleotide phosphodiesterase, catalytic domain"/>
    <property type="match status" value="1"/>
</dbReference>
<dbReference type="EMBL" id="JANBQD010000035">
    <property type="protein sequence ID" value="KAJ1991654.1"/>
    <property type="molecule type" value="Genomic_DNA"/>
</dbReference>
<dbReference type="Pfam" id="PF00233">
    <property type="entry name" value="PDEase_I"/>
    <property type="match status" value="1"/>
</dbReference>
<proteinExistence type="inferred from homology"/>
<gene>
    <name evidence="5" type="primary">PDE2</name>
    <name evidence="5" type="ORF">EDC05_003279</name>
</gene>
<dbReference type="PROSITE" id="PS00126">
    <property type="entry name" value="PDEASE_I_1"/>
    <property type="match status" value="1"/>
</dbReference>
<dbReference type="EC" id="3.1.4.-" evidence="3"/>
<evidence type="ECO:0000256" key="1">
    <source>
        <dbReference type="ARBA" id="ARBA00022723"/>
    </source>
</evidence>
<reference evidence="5" key="1">
    <citation type="submission" date="2022-07" db="EMBL/GenBank/DDBJ databases">
        <title>Phylogenomic reconstructions and comparative analyses of Kickxellomycotina fungi.</title>
        <authorList>
            <person name="Reynolds N.K."/>
            <person name="Stajich J.E."/>
            <person name="Barry K."/>
            <person name="Grigoriev I.V."/>
            <person name="Crous P."/>
            <person name="Smith M.E."/>
        </authorList>
    </citation>
    <scope>NUCLEOTIDE SEQUENCE</scope>
    <source>
        <strain evidence="5">BCRC 34882</strain>
    </source>
</reference>
<dbReference type="PROSITE" id="PS51845">
    <property type="entry name" value="PDEASE_I_2"/>
    <property type="match status" value="1"/>
</dbReference>
<dbReference type="CDD" id="cd00077">
    <property type="entry name" value="HDc"/>
    <property type="match status" value="1"/>
</dbReference>
<dbReference type="InterPro" id="IPR003607">
    <property type="entry name" value="HD/PDEase_dom"/>
</dbReference>
<evidence type="ECO:0000259" key="4">
    <source>
        <dbReference type="PROSITE" id="PS51845"/>
    </source>
</evidence>
<evidence type="ECO:0000256" key="3">
    <source>
        <dbReference type="RuleBase" id="RU363067"/>
    </source>
</evidence>
<dbReference type="SMART" id="SM00471">
    <property type="entry name" value="HDc"/>
    <property type="match status" value="1"/>
</dbReference>
<dbReference type="PANTHER" id="PTHR11347">
    <property type="entry name" value="CYCLIC NUCLEOTIDE PHOSPHODIESTERASE"/>
    <property type="match status" value="1"/>
</dbReference>
<dbReference type="InterPro" id="IPR036971">
    <property type="entry name" value="PDEase_catalytic_dom_sf"/>
</dbReference>
<evidence type="ECO:0000313" key="5">
    <source>
        <dbReference type="EMBL" id="KAJ1991654.1"/>
    </source>
</evidence>
<protein>
    <recommendedName>
        <fullName evidence="3">Phosphodiesterase</fullName>
        <ecNumber evidence="3">3.1.4.-</ecNumber>
    </recommendedName>
</protein>
<comment type="caution">
    <text evidence="5">The sequence shown here is derived from an EMBL/GenBank/DDBJ whole genome shotgun (WGS) entry which is preliminary data.</text>
</comment>
<dbReference type="SUPFAM" id="SSF109604">
    <property type="entry name" value="HD-domain/PDEase-like"/>
    <property type="match status" value="1"/>
</dbReference>
<dbReference type="Proteomes" id="UP001151295">
    <property type="component" value="Unassembled WGS sequence"/>
</dbReference>
<dbReference type="InterPro" id="IPR023174">
    <property type="entry name" value="PDEase_CS"/>
</dbReference>
<comment type="cofactor">
    <cofactor evidence="3">
        <name>a divalent metal cation</name>
        <dbReference type="ChEBI" id="CHEBI:60240"/>
    </cofactor>
    <text evidence="3">Binds 2 divalent metal cations per subunit. Site 1 may preferentially bind zinc ions, while site 2 has a preference for magnesium and/or manganese ions.</text>
</comment>
<name>A0ABQ8PM44_9FUNG</name>
<accession>A0ABQ8PM44</accession>
<evidence type="ECO:0000256" key="2">
    <source>
        <dbReference type="ARBA" id="ARBA00022801"/>
    </source>
</evidence>
<organism evidence="5 6">
    <name type="scientific">Coemansia umbellata</name>
    <dbReference type="NCBI Taxonomy" id="1424467"/>
    <lineage>
        <taxon>Eukaryota</taxon>
        <taxon>Fungi</taxon>
        <taxon>Fungi incertae sedis</taxon>
        <taxon>Zoopagomycota</taxon>
        <taxon>Kickxellomycotina</taxon>
        <taxon>Kickxellomycetes</taxon>
        <taxon>Kickxellales</taxon>
        <taxon>Kickxellaceae</taxon>
        <taxon>Coemansia</taxon>
    </lineage>
</organism>
<sequence>MASAQLAPSFSMHNNMSHMALNRTRGATDLLEYYKRRNSIHNVTYRMFASSNSSGSCIESTSSSIAMSSSHDPSFMRQVAGIGAMNYLVKPISAETVHSLWLNVFSCRTHGQASTAQTSVNNGLTIDDKTSQAANSAAMIMHESGDASTLSPQQTIFQRRIRTDTINGASTADTRNASFEEDFIRQFVPAISTTLPTNSESSGADEYLEDCDDDLEREFLAGPRAESLRTRLLDWSFCPYEMEREDLIDCVVIMIMDSAACVDLKLRIGRVRKFASILESAYYDNPYHNFHHAVDVTQCTFYILHTLGLFSKTGYRRSSLRSPSEASFPLRSILRPTDAIALVVASLCHDLGHPGLNNAFMIRAHTQLAEIYNDQSVLENFHAACFSMIMSYVFADFSSSRDIPGTAPHSHSSFDYEEFRRIAVHAILATDMARHFEFIGKCKAQYERFMSRSNLPLTPQQHEAERAQLAASILKCADISNIVRPFNISQCWTRRLNKEVTLQGNIEESLGLSRSAIVDLENVPASQIAFYESCGRPLFNAVADLVPELRFMPDQLENNIRNWGFIKNNQRVPEVPYGLKHASTFELSISTRAGSTDSAPDFLQKRSFAGGSITPTANIPFDASTTTVENEHLAAYTLHAGDSIDRLAVSDDLSATTQQMPSPHDSSDSGKLAAHLFVPAGVLSPPYSQH</sequence>
<keyword evidence="1 3" id="KW-0479">Metal-binding</keyword>
<dbReference type="InterPro" id="IPR002073">
    <property type="entry name" value="PDEase_catalytic_dom"/>
</dbReference>
<keyword evidence="2 3" id="KW-0378">Hydrolase</keyword>
<feature type="domain" description="PDEase" evidence="4">
    <location>
        <begin position="203"/>
        <end position="570"/>
    </location>
</feature>
<keyword evidence="6" id="KW-1185">Reference proteome</keyword>